<proteinExistence type="predicted"/>
<name>A0A8J3APG0_9BURK</name>
<dbReference type="Pfam" id="PF08291">
    <property type="entry name" value="Peptidase_M15_3"/>
    <property type="match status" value="1"/>
</dbReference>
<keyword evidence="3" id="KW-1185">Reference proteome</keyword>
<reference evidence="3" key="1">
    <citation type="journal article" date="2019" name="Int. J. Syst. Evol. Microbiol.">
        <title>The Global Catalogue of Microorganisms (GCM) 10K type strain sequencing project: providing services to taxonomists for standard genome sequencing and annotation.</title>
        <authorList>
            <consortium name="The Broad Institute Genomics Platform"/>
            <consortium name="The Broad Institute Genome Sequencing Center for Infectious Disease"/>
            <person name="Wu L."/>
            <person name="Ma J."/>
        </authorList>
    </citation>
    <scope>NUCLEOTIDE SEQUENCE [LARGE SCALE GENOMIC DNA]</scope>
    <source>
        <strain evidence="3">CCM 2767</strain>
    </source>
</reference>
<gene>
    <name evidence="2" type="ORF">GCM10008066_04120</name>
</gene>
<organism evidence="2 3">
    <name type="scientific">Oxalicibacterium faecigallinarum</name>
    <dbReference type="NCBI Taxonomy" id="573741"/>
    <lineage>
        <taxon>Bacteria</taxon>
        <taxon>Pseudomonadati</taxon>
        <taxon>Pseudomonadota</taxon>
        <taxon>Betaproteobacteria</taxon>
        <taxon>Burkholderiales</taxon>
        <taxon>Oxalobacteraceae</taxon>
        <taxon>Oxalicibacterium</taxon>
    </lineage>
</organism>
<dbReference type="Gene3D" id="3.30.1380.10">
    <property type="match status" value="1"/>
</dbReference>
<comment type="caution">
    <text evidence="2">The sequence shown here is derived from an EMBL/GenBank/DDBJ whole genome shotgun (WGS) entry which is preliminary data.</text>
</comment>
<dbReference type="Proteomes" id="UP000642180">
    <property type="component" value="Unassembled WGS sequence"/>
</dbReference>
<accession>A0A8J3APG0</accession>
<evidence type="ECO:0000313" key="3">
    <source>
        <dbReference type="Proteomes" id="UP000642180"/>
    </source>
</evidence>
<protein>
    <submittedName>
        <fullName evidence="2">Peptidase M15</fullName>
    </submittedName>
</protein>
<dbReference type="EMBL" id="BMDI01000001">
    <property type="protein sequence ID" value="GGI16470.1"/>
    <property type="molecule type" value="Genomic_DNA"/>
</dbReference>
<feature type="domain" description="Peptidase M15A C-terminal" evidence="1">
    <location>
        <begin position="5"/>
        <end position="121"/>
    </location>
</feature>
<dbReference type="InterPro" id="IPR009045">
    <property type="entry name" value="Zn_M74/Hedgehog-like"/>
</dbReference>
<evidence type="ECO:0000313" key="2">
    <source>
        <dbReference type="EMBL" id="GGI16470.1"/>
    </source>
</evidence>
<evidence type="ECO:0000259" key="1">
    <source>
        <dbReference type="Pfam" id="PF08291"/>
    </source>
</evidence>
<dbReference type="SUPFAM" id="SSF55166">
    <property type="entry name" value="Hedgehog/DD-peptidase"/>
    <property type="match status" value="1"/>
</dbReference>
<dbReference type="AlphaFoldDB" id="A0A8J3APG0"/>
<dbReference type="InterPro" id="IPR013230">
    <property type="entry name" value="Peptidase_M15A_C"/>
</dbReference>
<sequence>MNLSKHFTLAELTISQEAARRGIDNTPSPTALANLKRVAAVLEEVRALFGMPIVVSSGYRSPELNAAIGGSRTSAHVLGLAADINCPGITPTVLARKIRDSRIIFDQLILEYPDRGGWVHIGLSEKSPREQLFTKRSGTGYMPGIA</sequence>
<dbReference type="RefSeq" id="WP_188379617.1">
    <property type="nucleotide sequence ID" value="NZ_BMDI01000001.1"/>
</dbReference>